<name>A0A7M7LW00_STRPU</name>
<dbReference type="InParanoid" id="A0A7M7LW00"/>
<accession>A0A7M7LW00</accession>
<dbReference type="Proteomes" id="UP000007110">
    <property type="component" value="Unassembled WGS sequence"/>
</dbReference>
<dbReference type="EnsemblMetazoa" id="XM_011672077">
    <property type="protein sequence ID" value="XP_011670379"/>
    <property type="gene ID" value="LOC105441187"/>
</dbReference>
<protein>
    <submittedName>
        <fullName evidence="2">Uncharacterized protein</fullName>
    </submittedName>
</protein>
<evidence type="ECO:0000313" key="3">
    <source>
        <dbReference type="Proteomes" id="UP000007110"/>
    </source>
</evidence>
<keyword evidence="3" id="KW-1185">Reference proteome</keyword>
<sequence>MFSKSNSVGISWKSSTAGSNNLMLYVFCTVYDQLGTVKRLEIKACISPCKPKSNSSIIPLAGDDYHIMHARPKRMGITHWKTPCKETVDQAGEQISSGSLLTIRLNPLPIHPPINPKGHTPPSHSARNTNTEWNPRSSTVAGSASLPIQDRHLRFNVTQRCRMKDFGNYNADNILRNFKLPLIFRKPAHDGFPWNEKKHKTKKASEDLFLPPITHGGNDGLVFQRALWRASLDRSEKVASIPPVERKLEKKHHRKRPTLEAKGTKAPTRTKTSNPATQKTK</sequence>
<dbReference type="GeneID" id="105441187"/>
<feature type="region of interest" description="Disordered" evidence="1">
    <location>
        <begin position="236"/>
        <end position="281"/>
    </location>
</feature>
<feature type="compositionally biased region" description="Polar residues" evidence="1">
    <location>
        <begin position="122"/>
        <end position="142"/>
    </location>
</feature>
<dbReference type="KEGG" id="spu:105441187"/>
<evidence type="ECO:0000313" key="2">
    <source>
        <dbReference type="EnsemblMetazoa" id="XP_011670379"/>
    </source>
</evidence>
<reference evidence="3" key="1">
    <citation type="submission" date="2015-02" db="EMBL/GenBank/DDBJ databases">
        <title>Genome sequencing for Strongylocentrotus purpuratus.</title>
        <authorList>
            <person name="Murali S."/>
            <person name="Liu Y."/>
            <person name="Vee V."/>
            <person name="English A."/>
            <person name="Wang M."/>
            <person name="Skinner E."/>
            <person name="Han Y."/>
            <person name="Muzny D.M."/>
            <person name="Worley K.C."/>
            <person name="Gibbs R.A."/>
        </authorList>
    </citation>
    <scope>NUCLEOTIDE SEQUENCE</scope>
</reference>
<organism evidence="2 3">
    <name type="scientific">Strongylocentrotus purpuratus</name>
    <name type="common">Purple sea urchin</name>
    <dbReference type="NCBI Taxonomy" id="7668"/>
    <lineage>
        <taxon>Eukaryota</taxon>
        <taxon>Metazoa</taxon>
        <taxon>Echinodermata</taxon>
        <taxon>Eleutherozoa</taxon>
        <taxon>Echinozoa</taxon>
        <taxon>Echinoidea</taxon>
        <taxon>Euechinoidea</taxon>
        <taxon>Echinacea</taxon>
        <taxon>Camarodonta</taxon>
        <taxon>Echinidea</taxon>
        <taxon>Strongylocentrotidae</taxon>
        <taxon>Strongylocentrotus</taxon>
    </lineage>
</organism>
<reference evidence="2" key="2">
    <citation type="submission" date="2021-01" db="UniProtKB">
        <authorList>
            <consortium name="EnsemblMetazoa"/>
        </authorList>
    </citation>
    <scope>IDENTIFICATION</scope>
</reference>
<evidence type="ECO:0000256" key="1">
    <source>
        <dbReference type="SAM" id="MobiDB-lite"/>
    </source>
</evidence>
<feature type="compositionally biased region" description="Polar residues" evidence="1">
    <location>
        <begin position="267"/>
        <end position="281"/>
    </location>
</feature>
<proteinExistence type="predicted"/>
<dbReference type="OMA" id="LPIQDRH"/>
<dbReference type="RefSeq" id="XP_011670379.1">
    <property type="nucleotide sequence ID" value="XM_011672077.2"/>
</dbReference>
<feature type="region of interest" description="Disordered" evidence="1">
    <location>
        <begin position="114"/>
        <end position="144"/>
    </location>
</feature>
<dbReference type="AlphaFoldDB" id="A0A7M7LW00"/>
<dbReference type="OrthoDB" id="10401526at2759"/>